<name>A0AAD6XIN4_9AGAR</name>
<dbReference type="EMBL" id="JARJCN010000050">
    <property type="protein sequence ID" value="KAJ7081408.1"/>
    <property type="molecule type" value="Genomic_DNA"/>
</dbReference>
<keyword evidence="2" id="KW-1185">Reference proteome</keyword>
<sequence>MSSPLSLVHLEKAAIFWHTPDLVFYLFRFLNFITLVRYGGLEKRSMNYVKTYLKGRITRYVAPFFPVNARQPIGINNRKTLRLFHILEETRSWIVGSIPLAVASVLSDAPQPNNLNIITLEAYGYRWMKFFVEECGFGLKVDEPASGAYGAAGCRHVRLVHPLRRAQSITFTTTTAPNLGPLFFAAPNTDQQIAIAAYQIITPYPGAVSDQAHLAGFNPVTLQHPALPKLIPHRTYRLNPRFQGVTTLALTSEDPPRVCGPKCPGVWRKVWGLHGIARVKWGGMDGLDGYTDEMLAQLGRSRLQFRLGVKCRSVGCPLVATVTIQCSVVFFMASRHIAALPPELLAEIFTVVVFQATGHIYDTSCQWAQQCSAKCAIIQVCKHWRRIILEAAHLWDTVAIYRFTPPWHLDFQLHASKHADLQVTIDARPFTSVEFADVERRVGCRPFEGLLDLVECAFRVAYLRVVRLQVLCPDTGACAALAAALAQVEAPALTSVVVRVSDSAAMDRHVELPCLSTLRLAIHSVELLGPPLLAMHVPPRLKVLKLTYIGDGWAYSWEDLRSALGLAPELEELFLHDVECVVGQSSMVAVLGALKTLVLSYGTAHFVQIVPRIEAPQLETLSITLYGGVEEALAVSFLPPCSHLLGVATNIALCIPCPGEEVFRNFLRCIPSAAVLDARRVHGSILSMLKRALEADALLLPELTLVMVLYHATEAQAQSVLSVLDNGRAESTAVILAGAPTYRTPNHCVRWSLVQGVATGRIVEDTCAYV</sequence>
<organism evidence="1 2">
    <name type="scientific">Mycena belliarum</name>
    <dbReference type="NCBI Taxonomy" id="1033014"/>
    <lineage>
        <taxon>Eukaryota</taxon>
        <taxon>Fungi</taxon>
        <taxon>Dikarya</taxon>
        <taxon>Basidiomycota</taxon>
        <taxon>Agaricomycotina</taxon>
        <taxon>Agaricomycetes</taxon>
        <taxon>Agaricomycetidae</taxon>
        <taxon>Agaricales</taxon>
        <taxon>Marasmiineae</taxon>
        <taxon>Mycenaceae</taxon>
        <taxon>Mycena</taxon>
    </lineage>
</organism>
<dbReference type="AlphaFoldDB" id="A0AAD6XIN4"/>
<comment type="caution">
    <text evidence="1">The sequence shown here is derived from an EMBL/GenBank/DDBJ whole genome shotgun (WGS) entry which is preliminary data.</text>
</comment>
<gene>
    <name evidence="1" type="ORF">B0H15DRAFT_953118</name>
</gene>
<dbReference type="Proteomes" id="UP001222325">
    <property type="component" value="Unassembled WGS sequence"/>
</dbReference>
<reference evidence="1" key="1">
    <citation type="submission" date="2023-03" db="EMBL/GenBank/DDBJ databases">
        <title>Massive genome expansion in bonnet fungi (Mycena s.s.) driven by repeated elements and novel gene families across ecological guilds.</title>
        <authorList>
            <consortium name="Lawrence Berkeley National Laboratory"/>
            <person name="Harder C.B."/>
            <person name="Miyauchi S."/>
            <person name="Viragh M."/>
            <person name="Kuo A."/>
            <person name="Thoen E."/>
            <person name="Andreopoulos B."/>
            <person name="Lu D."/>
            <person name="Skrede I."/>
            <person name="Drula E."/>
            <person name="Henrissat B."/>
            <person name="Morin E."/>
            <person name="Kohler A."/>
            <person name="Barry K."/>
            <person name="LaButti K."/>
            <person name="Morin E."/>
            <person name="Salamov A."/>
            <person name="Lipzen A."/>
            <person name="Mereny Z."/>
            <person name="Hegedus B."/>
            <person name="Baldrian P."/>
            <person name="Stursova M."/>
            <person name="Weitz H."/>
            <person name="Taylor A."/>
            <person name="Grigoriev I.V."/>
            <person name="Nagy L.G."/>
            <person name="Martin F."/>
            <person name="Kauserud H."/>
        </authorList>
    </citation>
    <scope>NUCLEOTIDE SEQUENCE</scope>
    <source>
        <strain evidence="1">CBHHK173m</strain>
    </source>
</reference>
<proteinExistence type="predicted"/>
<evidence type="ECO:0008006" key="3">
    <source>
        <dbReference type="Google" id="ProtNLM"/>
    </source>
</evidence>
<accession>A0AAD6XIN4</accession>
<protein>
    <recommendedName>
        <fullName evidence="3">F-box domain-containing protein</fullName>
    </recommendedName>
</protein>
<evidence type="ECO:0000313" key="1">
    <source>
        <dbReference type="EMBL" id="KAJ7081408.1"/>
    </source>
</evidence>
<evidence type="ECO:0000313" key="2">
    <source>
        <dbReference type="Proteomes" id="UP001222325"/>
    </source>
</evidence>
<dbReference type="Gene3D" id="1.20.1280.50">
    <property type="match status" value="1"/>
</dbReference>